<reference evidence="2 3" key="1">
    <citation type="submission" date="2019-04" db="EMBL/GenBank/DDBJ databases">
        <title>Complete genome sequence of Arthrobacter sp. ZXY-2 associated with effective atrazine degradation and salt adaptation.</title>
        <authorList>
            <person name="Zhao X."/>
        </authorList>
    </citation>
    <scope>NUCLEOTIDE SEQUENCE [LARGE SCALE GENOMIC DNA]</scope>
    <source>
        <strain evidence="3">ZP60</strain>
    </source>
</reference>
<name>A0A4D6KBD3_9EURY</name>
<dbReference type="AlphaFoldDB" id="A0A4D6KBD3"/>
<reference evidence="2 3" key="2">
    <citation type="submission" date="2019-04" db="EMBL/GenBank/DDBJ databases">
        <authorList>
            <person name="Yang S."/>
            <person name="Wei W."/>
        </authorList>
    </citation>
    <scope>NUCLEOTIDE SEQUENCE [LARGE SCALE GENOMIC DNA]</scope>
    <source>
        <strain evidence="3">ZP60</strain>
    </source>
</reference>
<accession>A0A4D6KBD3</accession>
<dbReference type="InterPro" id="IPR036390">
    <property type="entry name" value="WH_DNA-bd_sf"/>
</dbReference>
<evidence type="ECO:0000313" key="2">
    <source>
        <dbReference type="EMBL" id="QCD64472.1"/>
    </source>
</evidence>
<sequence>MTRDKSERHGQTATESDVTHRLESVLDLTGFQRDVLLVIVDSDETWPSGAAITRSFERIWHTEINRSRVYQNLDKLQEQGFVTTYPIDGRTKGYSLTDHGENAMLAYRRWMLSCLSNDHADATASGT</sequence>
<dbReference type="KEGG" id="halz:E5139_02020"/>
<gene>
    <name evidence="2" type="ORF">E5139_02020</name>
</gene>
<dbReference type="GeneID" id="42177675"/>
<dbReference type="EMBL" id="CP039375">
    <property type="protein sequence ID" value="QCD64472.1"/>
    <property type="molecule type" value="Genomic_DNA"/>
</dbReference>
<feature type="domain" description="Transcription regulator PadR N-terminal" evidence="1">
    <location>
        <begin position="48"/>
        <end position="104"/>
    </location>
</feature>
<protein>
    <submittedName>
        <fullName evidence="2">PadR family transcriptional regulator</fullName>
    </submittedName>
</protein>
<dbReference type="InterPro" id="IPR036388">
    <property type="entry name" value="WH-like_DNA-bd_sf"/>
</dbReference>
<proteinExistence type="predicted"/>
<dbReference type="Gene3D" id="1.10.10.10">
    <property type="entry name" value="Winged helix-like DNA-binding domain superfamily/Winged helix DNA-binding domain"/>
    <property type="match status" value="1"/>
</dbReference>
<dbReference type="Pfam" id="PF03551">
    <property type="entry name" value="PadR"/>
    <property type="match status" value="1"/>
</dbReference>
<evidence type="ECO:0000259" key="1">
    <source>
        <dbReference type="Pfam" id="PF03551"/>
    </source>
</evidence>
<dbReference type="SUPFAM" id="SSF46785">
    <property type="entry name" value="Winged helix' DNA-binding domain"/>
    <property type="match status" value="1"/>
</dbReference>
<evidence type="ECO:0000313" key="3">
    <source>
        <dbReference type="Proteomes" id="UP000297053"/>
    </source>
</evidence>
<dbReference type="RefSeq" id="WP_015763894.1">
    <property type="nucleotide sequence ID" value="NZ_CP039375.1"/>
</dbReference>
<dbReference type="InterPro" id="IPR005149">
    <property type="entry name" value="Tscrpt_reg_PadR_N"/>
</dbReference>
<dbReference type="Proteomes" id="UP000297053">
    <property type="component" value="Chromosome"/>
</dbReference>
<dbReference type="SMR" id="A0A4D6KBD3"/>
<organism evidence="2 3">
    <name type="scientific">Halomicrobium mukohataei</name>
    <dbReference type="NCBI Taxonomy" id="57705"/>
    <lineage>
        <taxon>Archaea</taxon>
        <taxon>Methanobacteriati</taxon>
        <taxon>Methanobacteriota</taxon>
        <taxon>Stenosarchaea group</taxon>
        <taxon>Halobacteria</taxon>
        <taxon>Halobacteriales</taxon>
        <taxon>Haloarculaceae</taxon>
        <taxon>Halomicrobium</taxon>
    </lineage>
</organism>